<protein>
    <submittedName>
        <fullName evidence="3">Phosphotransferase</fullName>
    </submittedName>
</protein>
<comment type="caution">
    <text evidence="3">The sequence shown here is derived from an EMBL/GenBank/DDBJ whole genome shotgun (WGS) entry which is preliminary data.</text>
</comment>
<gene>
    <name evidence="3" type="ORF">P4H66_08650</name>
</gene>
<comment type="similarity">
    <text evidence="1">Belongs to the pseudomonas-type ThrB family.</text>
</comment>
<accession>A0ABU6GL22</accession>
<dbReference type="SUPFAM" id="SSF56112">
    <property type="entry name" value="Protein kinase-like (PK-like)"/>
    <property type="match status" value="1"/>
</dbReference>
<evidence type="ECO:0000256" key="1">
    <source>
        <dbReference type="ARBA" id="ARBA00038240"/>
    </source>
</evidence>
<dbReference type="InterPro" id="IPR050249">
    <property type="entry name" value="Pseudomonas-type_ThrB"/>
</dbReference>
<feature type="domain" description="Aminoglycoside phosphotransferase" evidence="2">
    <location>
        <begin position="42"/>
        <end position="237"/>
    </location>
</feature>
<evidence type="ECO:0000313" key="3">
    <source>
        <dbReference type="EMBL" id="MEC0239918.1"/>
    </source>
</evidence>
<reference evidence="3 4" key="1">
    <citation type="submission" date="2023-03" db="EMBL/GenBank/DDBJ databases">
        <title>Bacillus Genome Sequencing.</title>
        <authorList>
            <person name="Dunlap C."/>
        </authorList>
    </citation>
    <scope>NUCLEOTIDE SEQUENCE [LARGE SCALE GENOMIC DNA]</scope>
    <source>
        <strain evidence="3 4">BD-525</strain>
    </source>
</reference>
<dbReference type="Pfam" id="PF01636">
    <property type="entry name" value="APH"/>
    <property type="match status" value="1"/>
</dbReference>
<organism evidence="3 4">
    <name type="scientific">Paenibacillus dokdonensis</name>
    <dbReference type="NCBI Taxonomy" id="2567944"/>
    <lineage>
        <taxon>Bacteria</taxon>
        <taxon>Bacillati</taxon>
        <taxon>Bacillota</taxon>
        <taxon>Bacilli</taxon>
        <taxon>Bacillales</taxon>
        <taxon>Paenibacillaceae</taxon>
        <taxon>Paenibacillus</taxon>
    </lineage>
</organism>
<dbReference type="PANTHER" id="PTHR21064">
    <property type="entry name" value="AMINOGLYCOSIDE PHOSPHOTRANSFERASE DOMAIN-CONTAINING PROTEIN-RELATED"/>
    <property type="match status" value="1"/>
</dbReference>
<evidence type="ECO:0000259" key="2">
    <source>
        <dbReference type="Pfam" id="PF01636"/>
    </source>
</evidence>
<dbReference type="RefSeq" id="WP_326087221.1">
    <property type="nucleotide sequence ID" value="NZ_JARLKZ010000005.1"/>
</dbReference>
<proteinExistence type="inferred from homology"/>
<dbReference type="Gene3D" id="3.90.1200.10">
    <property type="match status" value="1"/>
</dbReference>
<dbReference type="InterPro" id="IPR011009">
    <property type="entry name" value="Kinase-like_dom_sf"/>
</dbReference>
<dbReference type="EMBL" id="JARLKZ010000005">
    <property type="protein sequence ID" value="MEC0239918.1"/>
    <property type="molecule type" value="Genomic_DNA"/>
</dbReference>
<dbReference type="Proteomes" id="UP001344632">
    <property type="component" value="Unassembled WGS sequence"/>
</dbReference>
<dbReference type="InterPro" id="IPR002575">
    <property type="entry name" value="Aminoglycoside_PTrfase"/>
</dbReference>
<keyword evidence="4" id="KW-1185">Reference proteome</keyword>
<sequence length="311" mass="36073">MLNQNKLLETAVRVFGLNPDNLLSHHDSEHSIIASYKIGDISVFLRMTRDSHRSADIISGEMDWIEFLSDRDLCVSRPVHSVQGHLVEEIMTDEDTYTAVCFEAARGRRISEADYNAKLFRLMGSFMGKMHNATKCYEQPSIQFKRSDWSAEVDLIANLELPESERPIVERYSDLRRHIAKLSKSRESYGLIHADFHHGNFCMNGNTICLYDFDACRYSWFVDDIAIAVFFATALDPMDGAREKFLNSFLEGYNLENDLEKSWLNEIPNFIALREIGRYIKLYNVCGGRFEQLHQWGRSYMQNRKERILGL</sequence>
<name>A0ABU6GL22_9BACL</name>
<evidence type="ECO:0000313" key="4">
    <source>
        <dbReference type="Proteomes" id="UP001344632"/>
    </source>
</evidence>
<dbReference type="PANTHER" id="PTHR21064:SF6">
    <property type="entry name" value="AMINOGLYCOSIDE PHOSPHOTRANSFERASE DOMAIN-CONTAINING PROTEIN"/>
    <property type="match status" value="1"/>
</dbReference>